<comment type="cofactor">
    <cofactor evidence="2">
        <name>Zn(2+)</name>
        <dbReference type="ChEBI" id="CHEBI:29105"/>
    </cofactor>
</comment>
<dbReference type="InterPro" id="IPR035680">
    <property type="entry name" value="Clx_II_MBL"/>
</dbReference>
<dbReference type="VEuPathDB" id="PlasmoDB:PKNH_1305400"/>
<dbReference type="Pfam" id="PF00753">
    <property type="entry name" value="Lactamase_B"/>
    <property type="match status" value="1"/>
</dbReference>
<dbReference type="PANTHER" id="PTHR11935">
    <property type="entry name" value="BETA LACTAMASE DOMAIN"/>
    <property type="match status" value="1"/>
</dbReference>
<evidence type="ECO:0000256" key="1">
    <source>
        <dbReference type="ARBA" id="ARBA00001623"/>
    </source>
</evidence>
<dbReference type="VEuPathDB" id="PlasmoDB:PKNOH_S08476900"/>
<dbReference type="GO" id="GO:0046872">
    <property type="term" value="F:metal ion binding"/>
    <property type="evidence" value="ECO:0007669"/>
    <property type="project" value="UniProtKB-KW"/>
</dbReference>
<evidence type="ECO:0000256" key="2">
    <source>
        <dbReference type="ARBA" id="ARBA00001947"/>
    </source>
</evidence>
<evidence type="ECO:0000256" key="7">
    <source>
        <dbReference type="ARBA" id="ARBA00022801"/>
    </source>
</evidence>
<comment type="caution">
    <text evidence="12">The sequence shown here is derived from an EMBL/GenBank/DDBJ whole genome shotgun (WGS) entry which is preliminary data.</text>
</comment>
<reference evidence="12 13" key="1">
    <citation type="submission" date="2017-05" db="EMBL/GenBank/DDBJ databases">
        <title>PacBio assembly of a Plasmodium knowlesi genome sequence with Hi-C correction and manual annotation of the SICAvar gene family.</title>
        <authorList>
            <person name="Lapp S.A."/>
            <person name="Geraldo J.A."/>
            <person name="Chien J.-T."/>
            <person name="Ay F."/>
            <person name="Pakala S.B."/>
            <person name="Batugedara G."/>
            <person name="Humphrey J.C."/>
            <person name="Debarry J.D."/>
            <person name="Le Roch K.G."/>
            <person name="Galinski M.R."/>
            <person name="Kissinger J.C."/>
        </authorList>
    </citation>
    <scope>NUCLEOTIDE SEQUENCE [LARGE SCALE GENOMIC DNA]</scope>
    <source>
        <strain evidence="13">Malayan Strain Pk1 (A+)</strain>
    </source>
</reference>
<dbReference type="Pfam" id="PF16123">
    <property type="entry name" value="HAGH_C"/>
    <property type="match status" value="1"/>
</dbReference>
<keyword evidence="8" id="KW-0862">Zinc</keyword>
<dbReference type="InterPro" id="IPR001279">
    <property type="entry name" value="Metallo-B-lactamas"/>
</dbReference>
<dbReference type="VEuPathDB" id="PlasmoDB:PKA1H_130010100"/>
<sequence>MLLCEPLLVFFFSRSCSTLAQLPPPRRMKIARAILAINYFSPARTTPRLSLSSRLFFERGFFSRNNMHSTCFTKNDKKYFIVKKPDLCTNVIIVPMYRDNYAYIFYDDKDEGVVVDPSDHNVVNEIAEMENIKIKHVLCTHKHADHNGGNSYFFNKKINVYGIKEKDNKYINRNLQNIQSFEINNFKISTFLSHFHCNNHISYLVENPEKNSSKKKIFFTGDFLFICGLGKNFEGNNLDLRNSVNNLKKLQKDASKIYIFCGHEYTQDNVKFALSVDGVNPQLAAFHQQLLENQNMHPTVPSLLEDELAYNPFLRCDDQYIQNEIKKYAKRNHYVISAKSEYIALLRVMKDNFKG</sequence>
<evidence type="ECO:0000256" key="3">
    <source>
        <dbReference type="ARBA" id="ARBA00004963"/>
    </source>
</evidence>
<evidence type="ECO:0000256" key="9">
    <source>
        <dbReference type="ARBA" id="ARBA00031044"/>
    </source>
</evidence>
<evidence type="ECO:0000313" key="12">
    <source>
        <dbReference type="EMBL" id="OTN66702.1"/>
    </source>
</evidence>
<feature type="domain" description="Metallo-beta-lactamase" evidence="11">
    <location>
        <begin position="99"/>
        <end position="263"/>
    </location>
</feature>
<evidence type="ECO:0000313" key="13">
    <source>
        <dbReference type="Proteomes" id="UP000195012"/>
    </source>
</evidence>
<feature type="chain" id="PRO_5010991053" description="hydroxyacylglutathione hydrolase" evidence="10">
    <location>
        <begin position="21"/>
        <end position="355"/>
    </location>
</feature>
<comment type="similarity">
    <text evidence="4">Belongs to the metallo-beta-lactamase superfamily. Glyoxalase II family.</text>
</comment>
<dbReference type="SMART" id="SM00849">
    <property type="entry name" value="Lactamase_B"/>
    <property type="match status" value="1"/>
</dbReference>
<evidence type="ECO:0000256" key="6">
    <source>
        <dbReference type="ARBA" id="ARBA00022723"/>
    </source>
</evidence>
<organism evidence="12 13">
    <name type="scientific">Plasmodium knowlesi</name>
    <dbReference type="NCBI Taxonomy" id="5850"/>
    <lineage>
        <taxon>Eukaryota</taxon>
        <taxon>Sar</taxon>
        <taxon>Alveolata</taxon>
        <taxon>Apicomplexa</taxon>
        <taxon>Aconoidasida</taxon>
        <taxon>Haemosporida</taxon>
        <taxon>Plasmodiidae</taxon>
        <taxon>Plasmodium</taxon>
        <taxon>Plasmodium (Plasmodium)</taxon>
    </lineage>
</organism>
<evidence type="ECO:0000256" key="4">
    <source>
        <dbReference type="ARBA" id="ARBA00006759"/>
    </source>
</evidence>
<protein>
    <recommendedName>
        <fullName evidence="5">hydroxyacylglutathione hydrolase</fullName>
        <ecNumber evidence="5">3.1.2.6</ecNumber>
    </recommendedName>
    <alternativeName>
        <fullName evidence="9">Glyoxalase II</fullName>
    </alternativeName>
</protein>
<dbReference type="OrthoDB" id="515692at2759"/>
<dbReference type="Gene3D" id="3.60.15.10">
    <property type="entry name" value="Ribonuclease Z/Hydroxyacylglutathione hydrolase-like"/>
    <property type="match status" value="1"/>
</dbReference>
<keyword evidence="7" id="KW-0378">Hydrolase</keyword>
<dbReference type="Proteomes" id="UP000195012">
    <property type="component" value="Unassembled WGS sequence"/>
</dbReference>
<evidence type="ECO:0000256" key="10">
    <source>
        <dbReference type="SAM" id="SignalP"/>
    </source>
</evidence>
<evidence type="ECO:0000256" key="5">
    <source>
        <dbReference type="ARBA" id="ARBA00011917"/>
    </source>
</evidence>
<feature type="signal peptide" evidence="10">
    <location>
        <begin position="1"/>
        <end position="20"/>
    </location>
</feature>
<name>A0A1Y3DPU1_PLAKN</name>
<evidence type="ECO:0000259" key="11">
    <source>
        <dbReference type="SMART" id="SM00849"/>
    </source>
</evidence>
<keyword evidence="6" id="KW-0479">Metal-binding</keyword>
<dbReference type="InterPro" id="IPR032282">
    <property type="entry name" value="HAGH_C"/>
</dbReference>
<dbReference type="AlphaFoldDB" id="A0A1Y3DPU1"/>
<dbReference type="SUPFAM" id="SSF56281">
    <property type="entry name" value="Metallo-hydrolase/oxidoreductase"/>
    <property type="match status" value="1"/>
</dbReference>
<proteinExistence type="inferred from homology"/>
<dbReference type="OMA" id="NYAYIFY"/>
<dbReference type="eggNOG" id="KOG0813">
    <property type="taxonomic scope" value="Eukaryota"/>
</dbReference>
<gene>
    <name evidence="12" type="ORF">PKNOH_S08476900</name>
</gene>
<comment type="catalytic activity">
    <reaction evidence="1">
        <text>an S-(2-hydroxyacyl)glutathione + H2O = a 2-hydroxy carboxylate + glutathione + H(+)</text>
        <dbReference type="Rhea" id="RHEA:21864"/>
        <dbReference type="ChEBI" id="CHEBI:15377"/>
        <dbReference type="ChEBI" id="CHEBI:15378"/>
        <dbReference type="ChEBI" id="CHEBI:57925"/>
        <dbReference type="ChEBI" id="CHEBI:58896"/>
        <dbReference type="ChEBI" id="CHEBI:71261"/>
        <dbReference type="EC" id="3.1.2.6"/>
    </reaction>
</comment>
<dbReference type="InterPro" id="IPR036866">
    <property type="entry name" value="RibonucZ/Hydroxyglut_hydro"/>
</dbReference>
<accession>A0A1Y3DPU1</accession>
<dbReference type="EMBL" id="NETL01000022">
    <property type="protein sequence ID" value="OTN66702.1"/>
    <property type="molecule type" value="Genomic_DNA"/>
</dbReference>
<keyword evidence="10" id="KW-0732">Signal</keyword>
<dbReference type="PANTHER" id="PTHR11935:SF94">
    <property type="entry name" value="TENZING NORGAY, ISOFORM C"/>
    <property type="match status" value="1"/>
</dbReference>
<comment type="pathway">
    <text evidence="3">Secondary metabolite metabolism; methylglyoxal degradation; (R)-lactate from methylglyoxal: step 2/2.</text>
</comment>
<dbReference type="EC" id="3.1.2.6" evidence="5"/>
<dbReference type="CDD" id="cd07723">
    <property type="entry name" value="hydroxyacylglutathione_hydrolase_MBL-fold"/>
    <property type="match status" value="1"/>
</dbReference>
<evidence type="ECO:0000256" key="8">
    <source>
        <dbReference type="ARBA" id="ARBA00022833"/>
    </source>
</evidence>
<dbReference type="GO" id="GO:0004416">
    <property type="term" value="F:hydroxyacylglutathione hydrolase activity"/>
    <property type="evidence" value="ECO:0007669"/>
    <property type="project" value="UniProtKB-EC"/>
</dbReference>